<dbReference type="PATRIC" id="fig|1423774.3.peg.1159"/>
<dbReference type="EMBL" id="AZFV01000020">
    <property type="protein sequence ID" value="KRM15693.1"/>
    <property type="molecule type" value="Genomic_DNA"/>
</dbReference>
<accession>A0A0R1WDJ5</accession>
<gene>
    <name evidence="2" type="ORF">FD31_GL001113</name>
</gene>
<sequence>MRKYFVTGFYLLIVGGILLLGGVLMGANRSVVWDHGFKVAQVKDETYPLDNFKNIYVEGRDADVTIKFGDRYKIHVDGDRSQAPTYKVKDNTLTVLGSAKKGRIGVDVLGREKITITIPMNKTLDNVNLRTANSKIHINDVTINNLVKTAKDMDYDANLYLSDVTVHNADKIGLYNADLEMKNSNISNLTLAANVYSNIVVQNTTFKNPSINLDESSMNIKSSNIDSLKSFTTHSKITMSKTTLMNKNKIRLFNTGRFTGEELTVDGLKLNTDKGVVRYFDKSYGTSFENKTDAANLLDVKATKGTITIK</sequence>
<dbReference type="AlphaFoldDB" id="A0A0R1WDJ5"/>
<dbReference type="RefSeq" id="WP_057892530.1">
    <property type="nucleotide sequence ID" value="NZ_AZFV01000020.1"/>
</dbReference>
<name>A0A0R1WDJ5_9LACO</name>
<keyword evidence="1" id="KW-0812">Transmembrane</keyword>
<dbReference type="STRING" id="1423774.FD31_GL001113"/>
<reference evidence="2 3" key="1">
    <citation type="journal article" date="2015" name="Genome Announc.">
        <title>Expanding the biotechnology potential of lactobacilli through comparative genomics of 213 strains and associated genera.</title>
        <authorList>
            <person name="Sun Z."/>
            <person name="Harris H.M."/>
            <person name="McCann A."/>
            <person name="Guo C."/>
            <person name="Argimon S."/>
            <person name="Zhang W."/>
            <person name="Yang X."/>
            <person name="Jeffery I.B."/>
            <person name="Cooney J.C."/>
            <person name="Kagawa T.F."/>
            <person name="Liu W."/>
            <person name="Song Y."/>
            <person name="Salvetti E."/>
            <person name="Wrobel A."/>
            <person name="Rasinkangas P."/>
            <person name="Parkhill J."/>
            <person name="Rea M.C."/>
            <person name="O'Sullivan O."/>
            <person name="Ritari J."/>
            <person name="Douillard F.P."/>
            <person name="Paul Ross R."/>
            <person name="Yang R."/>
            <person name="Briner A.E."/>
            <person name="Felis G.E."/>
            <person name="de Vos W.M."/>
            <person name="Barrangou R."/>
            <person name="Klaenhammer T.R."/>
            <person name="Caufield P.W."/>
            <person name="Cui Y."/>
            <person name="Zhang H."/>
            <person name="O'Toole P.W."/>
        </authorList>
    </citation>
    <scope>NUCLEOTIDE SEQUENCE [LARGE SCALE GENOMIC DNA]</scope>
    <source>
        <strain evidence="2 3">DSM 16982</strain>
    </source>
</reference>
<evidence type="ECO:0000256" key="1">
    <source>
        <dbReference type="SAM" id="Phobius"/>
    </source>
</evidence>
<evidence type="ECO:0000313" key="2">
    <source>
        <dbReference type="EMBL" id="KRM15693.1"/>
    </source>
</evidence>
<keyword evidence="3" id="KW-1185">Reference proteome</keyword>
<feature type="transmembrane region" description="Helical" evidence="1">
    <location>
        <begin position="7"/>
        <end position="27"/>
    </location>
</feature>
<keyword evidence="1" id="KW-0472">Membrane</keyword>
<dbReference type="Proteomes" id="UP000051302">
    <property type="component" value="Unassembled WGS sequence"/>
</dbReference>
<evidence type="ECO:0000313" key="3">
    <source>
        <dbReference type="Proteomes" id="UP000051302"/>
    </source>
</evidence>
<proteinExistence type="predicted"/>
<protein>
    <submittedName>
        <fullName evidence="2">Uncharacterized protein</fullName>
    </submittedName>
</protein>
<keyword evidence="1" id="KW-1133">Transmembrane helix</keyword>
<organism evidence="2 3">
    <name type="scientific">Companilactobacillus nantensis DSM 16982</name>
    <dbReference type="NCBI Taxonomy" id="1423774"/>
    <lineage>
        <taxon>Bacteria</taxon>
        <taxon>Bacillati</taxon>
        <taxon>Bacillota</taxon>
        <taxon>Bacilli</taxon>
        <taxon>Lactobacillales</taxon>
        <taxon>Lactobacillaceae</taxon>
        <taxon>Companilactobacillus</taxon>
    </lineage>
</organism>
<comment type="caution">
    <text evidence="2">The sequence shown here is derived from an EMBL/GenBank/DDBJ whole genome shotgun (WGS) entry which is preliminary data.</text>
</comment>